<feature type="domain" description="Tyr recombinase" evidence="4">
    <location>
        <begin position="130"/>
        <end position="324"/>
    </location>
</feature>
<dbReference type="InterPro" id="IPR011010">
    <property type="entry name" value="DNA_brk_join_enz"/>
</dbReference>
<evidence type="ECO:0000259" key="4">
    <source>
        <dbReference type="PROSITE" id="PS51898"/>
    </source>
</evidence>
<dbReference type="InterPro" id="IPR004107">
    <property type="entry name" value="Integrase_SAM-like_N"/>
</dbReference>
<gene>
    <name evidence="5" type="ORF">FE840_017800</name>
</gene>
<dbReference type="Pfam" id="PF02899">
    <property type="entry name" value="Phage_int_SAM_1"/>
    <property type="match status" value="1"/>
</dbReference>
<keyword evidence="5" id="KW-0614">Plasmid</keyword>
<keyword evidence="6" id="KW-1185">Reference proteome</keyword>
<keyword evidence="2" id="KW-0238">DNA-binding</keyword>
<dbReference type="SUPFAM" id="SSF56349">
    <property type="entry name" value="DNA breaking-rejoining enzymes"/>
    <property type="match status" value="1"/>
</dbReference>
<dbReference type="Gene3D" id="1.10.443.10">
    <property type="entry name" value="Intergrase catalytic core"/>
    <property type="match status" value="1"/>
</dbReference>
<geneLocation type="plasmid" evidence="5 6">
    <name>pPRADMK78_01</name>
</geneLocation>
<dbReference type="SUPFAM" id="SSF47823">
    <property type="entry name" value="lambda integrase-like, N-terminal domain"/>
    <property type="match status" value="1"/>
</dbReference>
<dbReference type="InterPro" id="IPR010998">
    <property type="entry name" value="Integrase_recombinase_N"/>
</dbReference>
<reference evidence="5 6" key="1">
    <citation type="submission" date="2020-06" db="EMBL/GenBank/DDBJ databases">
        <title>Genome sequence of Rhizobium sp strain ADMK78.</title>
        <authorList>
            <person name="Rahi P."/>
        </authorList>
    </citation>
    <scope>NUCLEOTIDE SEQUENCE [LARGE SCALE GENOMIC DNA]</scope>
    <source>
        <strain evidence="5 6">ADMK78</strain>
        <plasmid evidence="5 6">pPRADMK78_01</plasmid>
    </source>
</reference>
<keyword evidence="3" id="KW-0233">DNA recombination</keyword>
<keyword evidence="1" id="KW-0229">DNA integration</keyword>
<evidence type="ECO:0000256" key="3">
    <source>
        <dbReference type="ARBA" id="ARBA00023172"/>
    </source>
</evidence>
<evidence type="ECO:0000313" key="6">
    <source>
        <dbReference type="Proteomes" id="UP000308530"/>
    </source>
</evidence>
<dbReference type="EMBL" id="CP058351">
    <property type="protein sequence ID" value="QLF71527.1"/>
    <property type="molecule type" value="Genomic_DNA"/>
</dbReference>
<proteinExistence type="predicted"/>
<protein>
    <submittedName>
        <fullName evidence="5">Site-specific integrase</fullName>
    </submittedName>
</protein>
<dbReference type="PROSITE" id="PS51898">
    <property type="entry name" value="TYR_RECOMBINASE"/>
    <property type="match status" value="1"/>
</dbReference>
<dbReference type="Gene3D" id="1.10.150.130">
    <property type="match status" value="1"/>
</dbReference>
<dbReference type="RefSeq" id="WP_138287492.1">
    <property type="nucleotide sequence ID" value="NZ_CP058351.1"/>
</dbReference>
<accession>A0ABX6QT85</accession>
<dbReference type="Proteomes" id="UP000308530">
    <property type="component" value="Plasmid pPRADMK78_01"/>
</dbReference>
<sequence length="324" mass="36280">MSDKECHPPLIAITRRRDEGTSIQEALGVDRGDPITTGSVHTRRAYASDWQHFSRWCRHHGHAALAPDPAVIKQYIEACATGEGNSLSTIERRLSALVWNYRQRGLRLDRRDERIKHVMQDIRTKRDRATLPKQGVDAADIVAMISTLDPGTLRGIRDRAMLLLTFAGGLRRSELVGLDLGPKQTTGSLGFVEILPEGILIKLATKTGWREIEVGRGVSQQTCPVTALMRWIEFSRIAHGPLFRRVRGRGKQVGPDRLNDKEVARLVKKTALAAGLSAHLGHVERYLRFSAHSLRVARNAADKTETSPEQPENFRFNITRQLGL</sequence>
<organism evidence="5 6">
    <name type="scientific">Peteryoungia desertarenae</name>
    <dbReference type="NCBI Taxonomy" id="1813451"/>
    <lineage>
        <taxon>Bacteria</taxon>
        <taxon>Pseudomonadati</taxon>
        <taxon>Pseudomonadota</taxon>
        <taxon>Alphaproteobacteria</taxon>
        <taxon>Hyphomicrobiales</taxon>
        <taxon>Rhizobiaceae</taxon>
        <taxon>Peteryoungia</taxon>
    </lineage>
</organism>
<dbReference type="InterPro" id="IPR002104">
    <property type="entry name" value="Integrase_catalytic"/>
</dbReference>
<evidence type="ECO:0000256" key="1">
    <source>
        <dbReference type="ARBA" id="ARBA00022908"/>
    </source>
</evidence>
<evidence type="ECO:0000313" key="5">
    <source>
        <dbReference type="EMBL" id="QLF71527.1"/>
    </source>
</evidence>
<evidence type="ECO:0000256" key="2">
    <source>
        <dbReference type="ARBA" id="ARBA00023125"/>
    </source>
</evidence>
<name>A0ABX6QT85_9HYPH</name>
<dbReference type="InterPro" id="IPR013762">
    <property type="entry name" value="Integrase-like_cat_sf"/>
</dbReference>